<dbReference type="Proteomes" id="UP000659344">
    <property type="component" value="Unassembled WGS sequence"/>
</dbReference>
<reference evidence="2" key="1">
    <citation type="journal article" date="2019" name="Int. J. Syst. Evol. Microbiol.">
        <title>The Global Catalogue of Microorganisms (GCM) 10K type strain sequencing project: providing services to taxonomists for standard genome sequencing and annotation.</title>
        <authorList>
            <consortium name="The Broad Institute Genomics Platform"/>
            <consortium name="The Broad Institute Genome Sequencing Center for Infectious Disease"/>
            <person name="Wu L."/>
            <person name="Ma J."/>
        </authorList>
    </citation>
    <scope>NUCLEOTIDE SEQUENCE [LARGE SCALE GENOMIC DNA]</scope>
    <source>
        <strain evidence="2">CGMCC 1.12769</strain>
    </source>
</reference>
<sequence length="69" mass="8046">MLENKEDESYIELFLSFCEIVEPWLKRAVIILLIGLCLFQGALRIPELRKIISSADKYEGVPIHKSIRR</sequence>
<protein>
    <submittedName>
        <fullName evidence="1">Uncharacterized protein</fullName>
    </submittedName>
</protein>
<evidence type="ECO:0000313" key="2">
    <source>
        <dbReference type="Proteomes" id="UP000659344"/>
    </source>
</evidence>
<keyword evidence="2" id="KW-1185">Reference proteome</keyword>
<dbReference type="RefSeq" id="WP_188539050.1">
    <property type="nucleotide sequence ID" value="NZ_BMFT01000001.1"/>
</dbReference>
<comment type="caution">
    <text evidence="1">The sequence shown here is derived from an EMBL/GenBank/DDBJ whole genome shotgun (WGS) entry which is preliminary data.</text>
</comment>
<organism evidence="1 2">
    <name type="scientific">Paenibacillus segetis</name>
    <dbReference type="NCBI Taxonomy" id="1325360"/>
    <lineage>
        <taxon>Bacteria</taxon>
        <taxon>Bacillati</taxon>
        <taxon>Bacillota</taxon>
        <taxon>Bacilli</taxon>
        <taxon>Bacillales</taxon>
        <taxon>Paenibacillaceae</taxon>
        <taxon>Paenibacillus</taxon>
    </lineage>
</organism>
<accession>A0ABQ1YGP5</accession>
<evidence type="ECO:0000313" key="1">
    <source>
        <dbReference type="EMBL" id="GGH24635.1"/>
    </source>
</evidence>
<proteinExistence type="predicted"/>
<gene>
    <name evidence="1" type="ORF">GCM10008013_24500</name>
</gene>
<name>A0ABQ1YGP5_9BACL</name>
<dbReference type="EMBL" id="BMFT01000001">
    <property type="protein sequence ID" value="GGH24635.1"/>
    <property type="molecule type" value="Genomic_DNA"/>
</dbReference>